<dbReference type="InterPro" id="IPR018062">
    <property type="entry name" value="HTH_AraC-typ_CS"/>
</dbReference>
<evidence type="ECO:0000313" key="6">
    <source>
        <dbReference type="EMBL" id="BBB25987.1"/>
    </source>
</evidence>
<protein>
    <submittedName>
        <fullName evidence="6">AraC family transcriptional regulator</fullName>
    </submittedName>
</protein>
<evidence type="ECO:0000259" key="5">
    <source>
        <dbReference type="PROSITE" id="PS01124"/>
    </source>
</evidence>
<dbReference type="InterPro" id="IPR009057">
    <property type="entry name" value="Homeodomain-like_sf"/>
</dbReference>
<keyword evidence="3" id="KW-0010">Activator</keyword>
<dbReference type="InterPro" id="IPR020449">
    <property type="entry name" value="Tscrpt_reg_AraC-type_HTH"/>
</dbReference>
<dbReference type="PROSITE" id="PS01124">
    <property type="entry name" value="HTH_ARAC_FAMILY_2"/>
    <property type="match status" value="1"/>
</dbReference>
<dbReference type="SUPFAM" id="SSF46689">
    <property type="entry name" value="Homeodomain-like"/>
    <property type="match status" value="2"/>
</dbReference>
<keyword evidence="4" id="KW-0804">Transcription</keyword>
<dbReference type="EMBL" id="AP014545">
    <property type="protein sequence ID" value="BBB25987.1"/>
    <property type="molecule type" value="Genomic_DNA"/>
</dbReference>
<dbReference type="SUPFAM" id="SSF51215">
    <property type="entry name" value="Regulatory protein AraC"/>
    <property type="match status" value="1"/>
</dbReference>
<dbReference type="PRINTS" id="PR00032">
    <property type="entry name" value="HTHARAC"/>
</dbReference>
<dbReference type="RefSeq" id="WP_019621593.1">
    <property type="nucleotide sequence ID" value="NZ_AP014545.1"/>
</dbReference>
<sequence length="284" mass="32292">MSKAKPIFWRDARMPYVELRLVSDGREVCYAPHSHAQWSIGAITGGISTFCYRDDRCQVGAGDLVLLNPDWVHACNPIDDQPWSYYMLYIDTEWLAVLRYQLGVLDEPVWEDIGTAIISEHQFYLGYCQMASCLLSSQIDLKEKQAAVIDFISSLMEALAGRCIQPAQQIPSVLLNLAAYLDENAAEEVLLEDMCLRSGYSAGHLIRTFKQHFNLTPHAYQINRRIQRGQRELKRGRPIADVALAEGFTDQPHFQRVFKKLVAATPNQYRQSLLSNEVKAADHK</sequence>
<dbReference type="PROSITE" id="PS00041">
    <property type="entry name" value="HTH_ARAC_FAMILY_1"/>
    <property type="match status" value="1"/>
</dbReference>
<dbReference type="Proteomes" id="UP000595663">
    <property type="component" value="Chromosome"/>
</dbReference>
<dbReference type="SMART" id="SM00342">
    <property type="entry name" value="HTH_ARAC"/>
    <property type="match status" value="1"/>
</dbReference>
<evidence type="ECO:0000256" key="2">
    <source>
        <dbReference type="ARBA" id="ARBA00023125"/>
    </source>
</evidence>
<evidence type="ECO:0000256" key="1">
    <source>
        <dbReference type="ARBA" id="ARBA00023015"/>
    </source>
</evidence>
<gene>
    <name evidence="6" type="ORF">AMJAP_1392</name>
</gene>
<name>A0A7R6P9P9_9GAMM</name>
<keyword evidence="1" id="KW-0805">Transcription regulation</keyword>
<accession>A0A7R6P9P9</accession>
<dbReference type="GO" id="GO:0003700">
    <property type="term" value="F:DNA-binding transcription factor activity"/>
    <property type="evidence" value="ECO:0007669"/>
    <property type="project" value="InterPro"/>
</dbReference>
<dbReference type="InterPro" id="IPR050204">
    <property type="entry name" value="AraC_XylS_family_regulators"/>
</dbReference>
<organism evidence="6 7">
    <name type="scientific">Amphritea japonica ATCC BAA-1530</name>
    <dbReference type="NCBI Taxonomy" id="1278309"/>
    <lineage>
        <taxon>Bacteria</taxon>
        <taxon>Pseudomonadati</taxon>
        <taxon>Pseudomonadota</taxon>
        <taxon>Gammaproteobacteria</taxon>
        <taxon>Oceanospirillales</taxon>
        <taxon>Oceanospirillaceae</taxon>
        <taxon>Amphritea</taxon>
    </lineage>
</organism>
<dbReference type="Gene3D" id="1.10.10.60">
    <property type="entry name" value="Homeodomain-like"/>
    <property type="match status" value="2"/>
</dbReference>
<evidence type="ECO:0000256" key="3">
    <source>
        <dbReference type="ARBA" id="ARBA00023159"/>
    </source>
</evidence>
<evidence type="ECO:0000256" key="4">
    <source>
        <dbReference type="ARBA" id="ARBA00023163"/>
    </source>
</evidence>
<keyword evidence="7" id="KW-1185">Reference proteome</keyword>
<proteinExistence type="predicted"/>
<feature type="domain" description="HTH araC/xylS-type" evidence="5">
    <location>
        <begin position="175"/>
        <end position="272"/>
    </location>
</feature>
<dbReference type="GO" id="GO:0043565">
    <property type="term" value="F:sequence-specific DNA binding"/>
    <property type="evidence" value="ECO:0007669"/>
    <property type="project" value="InterPro"/>
</dbReference>
<dbReference type="InterPro" id="IPR037923">
    <property type="entry name" value="HTH-like"/>
</dbReference>
<dbReference type="InterPro" id="IPR003313">
    <property type="entry name" value="AraC-bd"/>
</dbReference>
<dbReference type="InterPro" id="IPR018060">
    <property type="entry name" value="HTH_AraC"/>
</dbReference>
<dbReference type="Pfam" id="PF12833">
    <property type="entry name" value="HTH_18"/>
    <property type="match status" value="1"/>
</dbReference>
<dbReference type="Pfam" id="PF02311">
    <property type="entry name" value="AraC_binding"/>
    <property type="match status" value="1"/>
</dbReference>
<keyword evidence="2" id="KW-0238">DNA-binding</keyword>
<dbReference type="PANTHER" id="PTHR46796:SF2">
    <property type="entry name" value="TRANSCRIPTIONAL REGULATORY PROTEIN"/>
    <property type="match status" value="1"/>
</dbReference>
<dbReference type="AlphaFoldDB" id="A0A7R6P9P9"/>
<reference evidence="6 7" key="1">
    <citation type="journal article" date="2008" name="Int. J. Syst. Evol. Microbiol.">
        <title>Amphritea japonica sp. nov. and Amphritea balenae sp. nov., isolated from the sediment adjacent to sperm whale carcasses off Kagoshima, Japan.</title>
        <authorList>
            <person name="Miyazaki M."/>
            <person name="Nogi Y."/>
            <person name="Fujiwara Y."/>
            <person name="Kawato M."/>
            <person name="Nagahama T."/>
            <person name="Kubokawa K."/>
            <person name="Horikoshi K."/>
        </authorList>
    </citation>
    <scope>NUCLEOTIDE SEQUENCE [LARGE SCALE GENOMIC DNA]</scope>
    <source>
        <strain evidence="6 7">ATCC BAA-1530</strain>
    </source>
</reference>
<dbReference type="KEGG" id="ajp:AMJAP_1392"/>
<dbReference type="PANTHER" id="PTHR46796">
    <property type="entry name" value="HTH-TYPE TRANSCRIPTIONAL ACTIVATOR RHAS-RELATED"/>
    <property type="match status" value="1"/>
</dbReference>
<evidence type="ECO:0000313" key="7">
    <source>
        <dbReference type="Proteomes" id="UP000595663"/>
    </source>
</evidence>